<dbReference type="RefSeq" id="WP_158716505.1">
    <property type="nucleotide sequence ID" value="NZ_CP163433.1"/>
</dbReference>
<accession>A0AB39NYI3</accession>
<gene>
    <name evidence="1" type="ORF">AB5J48_29375</name>
</gene>
<sequence>MAKGRNCQVCRQRMSVRSEQRQPMGSWVVHECHNPACRNWIDSGRRHRFSEKVFEDK</sequence>
<name>A0AB39NYI3_9ACTN</name>
<reference evidence="1" key="1">
    <citation type="submission" date="2024-07" db="EMBL/GenBank/DDBJ databases">
        <authorList>
            <person name="Yu S.T."/>
        </authorList>
    </citation>
    <scope>NUCLEOTIDE SEQUENCE</scope>
    <source>
        <strain evidence="1">R17</strain>
    </source>
</reference>
<protein>
    <submittedName>
        <fullName evidence="1">Uncharacterized protein</fullName>
    </submittedName>
</protein>
<organism evidence="1">
    <name type="scientific">Streptomyces sp. R17</name>
    <dbReference type="NCBI Taxonomy" id="3238626"/>
    <lineage>
        <taxon>Bacteria</taxon>
        <taxon>Bacillati</taxon>
        <taxon>Actinomycetota</taxon>
        <taxon>Actinomycetes</taxon>
        <taxon>Kitasatosporales</taxon>
        <taxon>Streptomycetaceae</taxon>
        <taxon>Streptomyces</taxon>
    </lineage>
</organism>
<dbReference type="GeneID" id="303247373"/>
<dbReference type="EMBL" id="CP163433">
    <property type="protein sequence ID" value="XDQ21994.1"/>
    <property type="molecule type" value="Genomic_DNA"/>
</dbReference>
<dbReference type="AlphaFoldDB" id="A0AB39NYI3"/>
<evidence type="ECO:0000313" key="1">
    <source>
        <dbReference type="EMBL" id="XDQ21994.1"/>
    </source>
</evidence>
<proteinExistence type="predicted"/>